<organism evidence="1 2">
    <name type="scientific">Cetraspora pellucida</name>
    <dbReference type="NCBI Taxonomy" id="1433469"/>
    <lineage>
        <taxon>Eukaryota</taxon>
        <taxon>Fungi</taxon>
        <taxon>Fungi incertae sedis</taxon>
        <taxon>Mucoromycota</taxon>
        <taxon>Glomeromycotina</taxon>
        <taxon>Glomeromycetes</taxon>
        <taxon>Diversisporales</taxon>
        <taxon>Gigasporaceae</taxon>
        <taxon>Cetraspora</taxon>
    </lineage>
</organism>
<evidence type="ECO:0000313" key="2">
    <source>
        <dbReference type="Proteomes" id="UP000789366"/>
    </source>
</evidence>
<feature type="non-terminal residue" evidence="1">
    <location>
        <position position="64"/>
    </location>
</feature>
<comment type="caution">
    <text evidence="1">The sequence shown here is derived from an EMBL/GenBank/DDBJ whole genome shotgun (WGS) entry which is preliminary data.</text>
</comment>
<name>A0ACA9QUC3_9GLOM</name>
<gene>
    <name evidence="1" type="ORF">SPELUC_LOCUS15260</name>
</gene>
<proteinExistence type="predicted"/>
<reference evidence="1" key="1">
    <citation type="submission" date="2021-06" db="EMBL/GenBank/DDBJ databases">
        <authorList>
            <person name="Kallberg Y."/>
            <person name="Tangrot J."/>
            <person name="Rosling A."/>
        </authorList>
    </citation>
    <scope>NUCLEOTIDE SEQUENCE</scope>
    <source>
        <strain evidence="1">28 12/20/2015</strain>
    </source>
</reference>
<dbReference type="EMBL" id="CAJVPW010049345">
    <property type="protein sequence ID" value="CAG8762843.1"/>
    <property type="molecule type" value="Genomic_DNA"/>
</dbReference>
<keyword evidence="2" id="KW-1185">Reference proteome</keyword>
<protein>
    <submittedName>
        <fullName evidence="1">1939_t:CDS:1</fullName>
    </submittedName>
</protein>
<accession>A0ACA9QUC3</accession>
<dbReference type="Proteomes" id="UP000789366">
    <property type="component" value="Unassembled WGS sequence"/>
</dbReference>
<sequence>MPKPSKDKNKQITTPETQKDNSSLFTAVEINDIKTVKNLVTEEKIDVNIYDPTNDFTPLHIAVA</sequence>
<evidence type="ECO:0000313" key="1">
    <source>
        <dbReference type="EMBL" id="CAG8762843.1"/>
    </source>
</evidence>